<evidence type="ECO:0000259" key="1">
    <source>
        <dbReference type="Pfam" id="PF10703"/>
    </source>
</evidence>
<protein>
    <submittedName>
        <fullName evidence="3">Molybdenum cofactor biosynthesis F family protein</fullName>
    </submittedName>
</protein>
<gene>
    <name evidence="3" type="ORF">ACFQ16_13040</name>
</gene>
<organism evidence="3 4">
    <name type="scientific">Saccharopolyspora rosea</name>
    <dbReference type="NCBI Taxonomy" id="524884"/>
    <lineage>
        <taxon>Bacteria</taxon>
        <taxon>Bacillati</taxon>
        <taxon>Actinomycetota</taxon>
        <taxon>Actinomycetes</taxon>
        <taxon>Pseudonocardiales</taxon>
        <taxon>Pseudonocardiaceae</taxon>
        <taxon>Saccharopolyspora</taxon>
    </lineage>
</organism>
<dbReference type="Pfam" id="PF10703">
    <property type="entry name" value="MoaF"/>
    <property type="match status" value="1"/>
</dbReference>
<name>A0ABW3FSL0_9PSEU</name>
<evidence type="ECO:0000313" key="4">
    <source>
        <dbReference type="Proteomes" id="UP001597018"/>
    </source>
</evidence>
<sequence length="276" mass="30354">MPPTPTDLSDTSTWLPLDGLAPGFDANKAAHCAELDGREITLTDERGTRIAQRFTADTVSWEYHPGRGDDMAAGSGEDAYEAFEVDTGLVYAQFQHEHRPHEAVSLVLDLAAGRALSVLSTIGEPASHRTRVRQRFVASLIEGVDAAGRPPAPTSTLVGRRVLWQYSAEHAYEHVYLSPHWYSWHCLAGPEQGLADTDESTAYELRPGIYLFAWREKVIPCASVTVADHRDLHRMRSHGVLFGLDESGEVPTHFTFGAHGRLLGTTAYPPTLDPAR</sequence>
<evidence type="ECO:0000259" key="2">
    <source>
        <dbReference type="Pfam" id="PF17409"/>
    </source>
</evidence>
<keyword evidence="4" id="KW-1185">Reference proteome</keyword>
<dbReference type="Pfam" id="PF17409">
    <property type="entry name" value="MoaF_C"/>
    <property type="match status" value="1"/>
</dbReference>
<comment type="caution">
    <text evidence="3">The sequence shown here is derived from an EMBL/GenBank/DDBJ whole genome shotgun (WGS) entry which is preliminary data.</text>
</comment>
<feature type="domain" description="MoaF C-terminal" evidence="2">
    <location>
        <begin position="152"/>
        <end position="266"/>
    </location>
</feature>
<reference evidence="4" key="1">
    <citation type="journal article" date="2019" name="Int. J. Syst. Evol. Microbiol.">
        <title>The Global Catalogue of Microorganisms (GCM) 10K type strain sequencing project: providing services to taxonomists for standard genome sequencing and annotation.</title>
        <authorList>
            <consortium name="The Broad Institute Genomics Platform"/>
            <consortium name="The Broad Institute Genome Sequencing Center for Infectious Disease"/>
            <person name="Wu L."/>
            <person name="Ma J."/>
        </authorList>
    </citation>
    <scope>NUCLEOTIDE SEQUENCE [LARGE SCALE GENOMIC DNA]</scope>
    <source>
        <strain evidence="4">CCUG 56401</strain>
    </source>
</reference>
<dbReference type="EMBL" id="JBHTIW010000008">
    <property type="protein sequence ID" value="MFD0920673.1"/>
    <property type="molecule type" value="Genomic_DNA"/>
</dbReference>
<dbReference type="RefSeq" id="WP_345600228.1">
    <property type="nucleotide sequence ID" value="NZ_BAABLT010000006.1"/>
</dbReference>
<dbReference type="InterPro" id="IPR035348">
    <property type="entry name" value="MoaF_C"/>
</dbReference>
<dbReference type="Gene3D" id="2.40.128.20">
    <property type="match status" value="1"/>
</dbReference>
<feature type="domain" description="Molybdenum cofactor biosynthesis protein F N-terminal" evidence="1">
    <location>
        <begin position="12"/>
        <end position="123"/>
    </location>
</feature>
<proteinExistence type="predicted"/>
<evidence type="ECO:0000313" key="3">
    <source>
        <dbReference type="EMBL" id="MFD0920673.1"/>
    </source>
</evidence>
<dbReference type="Proteomes" id="UP001597018">
    <property type="component" value="Unassembled WGS sequence"/>
</dbReference>
<dbReference type="InterPro" id="IPR012674">
    <property type="entry name" value="Calycin"/>
</dbReference>
<dbReference type="InterPro" id="IPR024724">
    <property type="entry name" value="MoaF_N"/>
</dbReference>
<accession>A0ABW3FSL0</accession>